<name>A0A4Q0I824_9FIRM</name>
<dbReference type="Pfam" id="PF04397">
    <property type="entry name" value="LytTR"/>
    <property type="match status" value="1"/>
</dbReference>
<evidence type="ECO:0000259" key="1">
    <source>
        <dbReference type="PROSITE" id="PS50930"/>
    </source>
</evidence>
<sequence length="144" mass="16635">MQVVFEKVESKEQEIALIKAVEKTSDIQSAIDLLENGINSISVTKDGITYMCKINAVYYIESVDKRTYIYTKNDCFETKSRLYELEEKLGTYFARCSKAMIVNLKKIRNVRSELGGRLNAEMLNGEKIVISRSYVKDIKRRMDL</sequence>
<proteinExistence type="predicted"/>
<dbReference type="GO" id="GO:0000156">
    <property type="term" value="F:phosphorelay response regulator activity"/>
    <property type="evidence" value="ECO:0007669"/>
    <property type="project" value="InterPro"/>
</dbReference>
<dbReference type="InterPro" id="IPR046947">
    <property type="entry name" value="LytR-like"/>
</dbReference>
<dbReference type="SMART" id="SM00850">
    <property type="entry name" value="LytTR"/>
    <property type="match status" value="1"/>
</dbReference>
<dbReference type="InterPro" id="IPR007492">
    <property type="entry name" value="LytTR_DNA-bd_dom"/>
</dbReference>
<dbReference type="PANTHER" id="PTHR37299">
    <property type="entry name" value="TRANSCRIPTIONAL REGULATOR-RELATED"/>
    <property type="match status" value="1"/>
</dbReference>
<dbReference type="PROSITE" id="PS50930">
    <property type="entry name" value="HTH_LYTTR"/>
    <property type="match status" value="1"/>
</dbReference>
<dbReference type="PANTHER" id="PTHR37299:SF4">
    <property type="entry name" value="TRANSCRIPTIONAL REGULATOR"/>
    <property type="match status" value="1"/>
</dbReference>
<gene>
    <name evidence="2" type="ORF">EFD62_01245</name>
</gene>
<evidence type="ECO:0000313" key="2">
    <source>
        <dbReference type="EMBL" id="RXE60586.1"/>
    </source>
</evidence>
<evidence type="ECO:0000313" key="3">
    <source>
        <dbReference type="Proteomes" id="UP000289166"/>
    </source>
</evidence>
<protein>
    <submittedName>
        <fullName evidence="2">LytTR family transcriptional regulator</fullName>
    </submittedName>
</protein>
<dbReference type="GO" id="GO:0003677">
    <property type="term" value="F:DNA binding"/>
    <property type="evidence" value="ECO:0007669"/>
    <property type="project" value="InterPro"/>
</dbReference>
<dbReference type="OrthoDB" id="9808614at2"/>
<dbReference type="RefSeq" id="WP_069194660.1">
    <property type="nucleotide sequence ID" value="NZ_RLII01000001.1"/>
</dbReference>
<dbReference type="AlphaFoldDB" id="A0A4Q0I824"/>
<accession>A0A4Q0I824</accession>
<reference evidence="3" key="1">
    <citation type="submission" date="2018-11" db="EMBL/GenBank/DDBJ databases">
        <title>Genome sequencing of a novel mesophilic and cellulolytic organism within the genus Hungateiclostridium.</title>
        <authorList>
            <person name="Rettenmaier R."/>
            <person name="Liebl W."/>
            <person name="Zverlov V."/>
        </authorList>
    </citation>
    <scope>NUCLEOTIDE SEQUENCE [LARGE SCALE GENOMIC DNA]</scope>
    <source>
        <strain evidence="3">N2K1</strain>
    </source>
</reference>
<comment type="caution">
    <text evidence="2">The sequence shown here is derived from an EMBL/GenBank/DDBJ whole genome shotgun (WGS) entry which is preliminary data.</text>
</comment>
<dbReference type="Proteomes" id="UP000289166">
    <property type="component" value="Unassembled WGS sequence"/>
</dbReference>
<dbReference type="Gene3D" id="2.40.50.1020">
    <property type="entry name" value="LytTr DNA-binding domain"/>
    <property type="match status" value="1"/>
</dbReference>
<keyword evidence="3" id="KW-1185">Reference proteome</keyword>
<organism evidence="2 3">
    <name type="scientific">Acetivibrio mesophilus</name>
    <dbReference type="NCBI Taxonomy" id="2487273"/>
    <lineage>
        <taxon>Bacteria</taxon>
        <taxon>Bacillati</taxon>
        <taxon>Bacillota</taxon>
        <taxon>Clostridia</taxon>
        <taxon>Eubacteriales</taxon>
        <taxon>Oscillospiraceae</taxon>
        <taxon>Acetivibrio</taxon>
    </lineage>
</organism>
<feature type="domain" description="HTH LytTR-type" evidence="1">
    <location>
        <begin position="41"/>
        <end position="144"/>
    </location>
</feature>
<dbReference type="EMBL" id="RLII01000001">
    <property type="protein sequence ID" value="RXE60586.1"/>
    <property type="molecule type" value="Genomic_DNA"/>
</dbReference>